<dbReference type="CDD" id="cd10936">
    <property type="entry name" value="CE4_DAC2"/>
    <property type="match status" value="1"/>
</dbReference>
<dbReference type="Pfam" id="PF04748">
    <property type="entry name" value="Polysacc_deac_2"/>
    <property type="match status" value="1"/>
</dbReference>
<evidence type="ECO:0000256" key="1">
    <source>
        <dbReference type="SAM" id="MobiDB-lite"/>
    </source>
</evidence>
<dbReference type="AlphaFoldDB" id="E1QHU2"/>
<reference evidence="2 3" key="1">
    <citation type="journal article" date="2010" name="Stand. Genomic Sci.">
        <title>Complete genome sequence of Desulfarculus baarsii type strain (2st14).</title>
        <authorList>
            <person name="Sun H."/>
            <person name="Spring S."/>
            <person name="Lapidus A."/>
            <person name="Davenport K."/>
            <person name="Del Rio T.G."/>
            <person name="Tice H."/>
            <person name="Nolan M."/>
            <person name="Copeland A."/>
            <person name="Cheng J.F."/>
            <person name="Lucas S."/>
            <person name="Tapia R."/>
            <person name="Goodwin L."/>
            <person name="Pitluck S."/>
            <person name="Ivanova N."/>
            <person name="Pagani I."/>
            <person name="Mavromatis K."/>
            <person name="Ovchinnikova G."/>
            <person name="Pati A."/>
            <person name="Chen A."/>
            <person name="Palaniappan K."/>
            <person name="Hauser L."/>
            <person name="Chang Y.J."/>
            <person name="Jeffries C.D."/>
            <person name="Detter J.C."/>
            <person name="Han C."/>
            <person name="Rohde M."/>
            <person name="Brambilla E."/>
            <person name="Goker M."/>
            <person name="Woyke T."/>
            <person name="Bristow J."/>
            <person name="Eisen J.A."/>
            <person name="Markowitz V."/>
            <person name="Hugenholtz P."/>
            <person name="Kyrpides N.C."/>
            <person name="Klenk H.P."/>
            <person name="Land M."/>
        </authorList>
    </citation>
    <scope>NUCLEOTIDE SEQUENCE [LARGE SCALE GENOMIC DNA]</scope>
    <source>
        <strain evidence="3">ATCC 33931 / DSM 2075 / LMG 7858 / VKM B-1802 / 2st14</strain>
    </source>
</reference>
<feature type="region of interest" description="Disordered" evidence="1">
    <location>
        <begin position="1"/>
        <end position="34"/>
    </location>
</feature>
<dbReference type="InterPro" id="IPR011330">
    <property type="entry name" value="Glyco_hydro/deAcase_b/a-brl"/>
</dbReference>
<evidence type="ECO:0000313" key="3">
    <source>
        <dbReference type="Proteomes" id="UP000009047"/>
    </source>
</evidence>
<proteinExistence type="predicted"/>
<dbReference type="HOGENOM" id="CLU_650078_0_0_7"/>
<accession>E1QHU2</accession>
<dbReference type="EMBL" id="CP002085">
    <property type="protein sequence ID" value="ADK85135.1"/>
    <property type="molecule type" value="Genomic_DNA"/>
</dbReference>
<dbReference type="InterPro" id="IPR006837">
    <property type="entry name" value="Divergent_DAC"/>
</dbReference>
<dbReference type="Proteomes" id="UP000009047">
    <property type="component" value="Chromosome"/>
</dbReference>
<dbReference type="GO" id="GO:0005975">
    <property type="term" value="P:carbohydrate metabolic process"/>
    <property type="evidence" value="ECO:0007669"/>
    <property type="project" value="InterPro"/>
</dbReference>
<dbReference type="Gene3D" id="3.20.20.370">
    <property type="entry name" value="Glycoside hydrolase/deacetylase"/>
    <property type="match status" value="1"/>
</dbReference>
<sequence length="360" mass="39129">MAPPPAPAKAVTQRAAPKASIAFEEAPRRQGGDRAAERLTDAMLAGLARGGLDPARVGLSMAGEPWGQVAQMKVELAPGEDAGKIRSAVESALAGLSAPRRWRQRGRAWIMELSLAGRPSHRLIITAQAAPDGPAPPPDRREALAAIVIDDMGYLLGPAKELLELDLDLTFSILPFSPHGRQVARMAKARGRQVLLHLPMEPKSFPRLSPGPGALLVEADEQALARQTAADLDFLPEAVGVNNHMGSRFTEDATALRPVMTQIGRRGLFFVDSLTSPRSAAYDVAGQLGLRRARRDMFLDHEVDEQAIRRQIEGLIHLARGGHPVIAIGHPHQATIKALRHYQERLRQEVRLRPVSELLD</sequence>
<name>E1QHU2_DESB2</name>
<dbReference type="STRING" id="644282.Deba_1768"/>
<dbReference type="eggNOG" id="COG2861">
    <property type="taxonomic scope" value="Bacteria"/>
</dbReference>
<keyword evidence="3" id="KW-1185">Reference proteome</keyword>
<dbReference type="KEGG" id="dbr:Deba_1768"/>
<feature type="compositionally biased region" description="Basic and acidic residues" evidence="1">
    <location>
        <begin position="25"/>
        <end position="34"/>
    </location>
</feature>
<organism evidence="2 3">
    <name type="scientific">Desulfarculus baarsii (strain ATCC 33931 / DSM 2075 / LMG 7858 / VKM B-1802 / 2st14)</name>
    <dbReference type="NCBI Taxonomy" id="644282"/>
    <lineage>
        <taxon>Bacteria</taxon>
        <taxon>Pseudomonadati</taxon>
        <taxon>Thermodesulfobacteriota</taxon>
        <taxon>Desulfarculia</taxon>
        <taxon>Desulfarculales</taxon>
        <taxon>Desulfarculaceae</taxon>
        <taxon>Desulfarculus</taxon>
    </lineage>
</organism>
<gene>
    <name evidence="2" type="ordered locus">Deba_1768</name>
</gene>
<evidence type="ECO:0000313" key="2">
    <source>
        <dbReference type="EMBL" id="ADK85135.1"/>
    </source>
</evidence>
<dbReference type="PANTHER" id="PTHR30105">
    <property type="entry name" value="UNCHARACTERIZED YIBQ-RELATED"/>
    <property type="match status" value="1"/>
</dbReference>
<protein>
    <recommendedName>
        <fullName evidence="4">Divergent polysaccharide deacetylase</fullName>
    </recommendedName>
</protein>
<dbReference type="PANTHER" id="PTHR30105:SF2">
    <property type="entry name" value="DIVERGENT POLYSACCHARIDE DEACETYLASE SUPERFAMILY"/>
    <property type="match status" value="1"/>
</dbReference>
<dbReference type="SUPFAM" id="SSF88713">
    <property type="entry name" value="Glycoside hydrolase/deacetylase"/>
    <property type="match status" value="1"/>
</dbReference>
<evidence type="ECO:0008006" key="4">
    <source>
        <dbReference type="Google" id="ProtNLM"/>
    </source>
</evidence>